<reference evidence="1" key="1">
    <citation type="submission" date="2021-06" db="EMBL/GenBank/DDBJ databases">
        <authorList>
            <person name="Kallberg Y."/>
            <person name="Tangrot J."/>
            <person name="Rosling A."/>
        </authorList>
    </citation>
    <scope>NUCLEOTIDE SEQUENCE</scope>
    <source>
        <strain evidence="1">MA461A</strain>
    </source>
</reference>
<gene>
    <name evidence="1" type="ORF">RPERSI_LOCUS29093</name>
</gene>
<dbReference type="EMBL" id="CAJVQC010108341">
    <property type="protein sequence ID" value="CAG8834139.1"/>
    <property type="molecule type" value="Genomic_DNA"/>
</dbReference>
<name>A0ACA9SCG9_9GLOM</name>
<accession>A0ACA9SCG9</accession>
<sequence length="42" mass="5169">LLVCSLLQKMSISKNEFENNIDIKLSKSEEFWWFRDNEKQNY</sequence>
<evidence type="ECO:0000313" key="1">
    <source>
        <dbReference type="EMBL" id="CAG8834139.1"/>
    </source>
</evidence>
<evidence type="ECO:0000313" key="2">
    <source>
        <dbReference type="Proteomes" id="UP000789920"/>
    </source>
</evidence>
<proteinExistence type="predicted"/>
<dbReference type="Proteomes" id="UP000789920">
    <property type="component" value="Unassembled WGS sequence"/>
</dbReference>
<comment type="caution">
    <text evidence="1">The sequence shown here is derived from an EMBL/GenBank/DDBJ whole genome shotgun (WGS) entry which is preliminary data.</text>
</comment>
<keyword evidence="2" id="KW-1185">Reference proteome</keyword>
<protein>
    <submittedName>
        <fullName evidence="1">19940_t:CDS:1</fullName>
    </submittedName>
</protein>
<feature type="non-terminal residue" evidence="1">
    <location>
        <position position="1"/>
    </location>
</feature>
<organism evidence="1 2">
    <name type="scientific">Racocetra persica</name>
    <dbReference type="NCBI Taxonomy" id="160502"/>
    <lineage>
        <taxon>Eukaryota</taxon>
        <taxon>Fungi</taxon>
        <taxon>Fungi incertae sedis</taxon>
        <taxon>Mucoromycota</taxon>
        <taxon>Glomeromycotina</taxon>
        <taxon>Glomeromycetes</taxon>
        <taxon>Diversisporales</taxon>
        <taxon>Gigasporaceae</taxon>
        <taxon>Racocetra</taxon>
    </lineage>
</organism>